<dbReference type="Proteomes" id="UP001302367">
    <property type="component" value="Chromosome 3"/>
</dbReference>
<gene>
    <name evidence="2" type="ORF">RHO25_004506</name>
</gene>
<accession>A0ABZ0NK08</accession>
<protein>
    <recommendedName>
        <fullName evidence="4">Complex I-B15</fullName>
    </recommendedName>
</protein>
<dbReference type="GeneID" id="35426548"/>
<evidence type="ECO:0000313" key="3">
    <source>
        <dbReference type="Proteomes" id="UP001302367"/>
    </source>
</evidence>
<sequence length="169" mass="18692">MVLLGAFRPTLRRMAGHNAVNLDPALVKYANMYVKRHEYFKWTPRTAWITFTYVMAIPGIALYYAWTTDGKWELRGKPANHQISLTVSSSDAKANEESPLGSMELACDIVTAVALLKAAVSDQNGGLNTARVLLHDHEQHASDSTVIIPVADSCSKRREHSHGLVSMKT</sequence>
<name>A0ABZ0NK08_CERBT</name>
<dbReference type="PANTHER" id="PTHR39476:SF1">
    <property type="entry name" value="NADH DEHYDROGENASE [UBIQUINONE] 1 BETA SUBCOMPLEX SUBUNIT 4"/>
    <property type="match status" value="1"/>
</dbReference>
<evidence type="ECO:0008006" key="4">
    <source>
        <dbReference type="Google" id="ProtNLM"/>
    </source>
</evidence>
<organism evidence="2 3">
    <name type="scientific">Cercospora beticola</name>
    <name type="common">Sugarbeet leaf spot fungus</name>
    <dbReference type="NCBI Taxonomy" id="122368"/>
    <lineage>
        <taxon>Eukaryota</taxon>
        <taxon>Fungi</taxon>
        <taxon>Dikarya</taxon>
        <taxon>Ascomycota</taxon>
        <taxon>Pezizomycotina</taxon>
        <taxon>Dothideomycetes</taxon>
        <taxon>Dothideomycetidae</taxon>
        <taxon>Mycosphaerellales</taxon>
        <taxon>Mycosphaerellaceae</taxon>
        <taxon>Cercospora</taxon>
    </lineage>
</organism>
<keyword evidence="3" id="KW-1185">Reference proteome</keyword>
<reference evidence="2 3" key="1">
    <citation type="submission" date="2023-09" db="EMBL/GenBank/DDBJ databases">
        <title>Complete-Gapless Cercospora beticola genome.</title>
        <authorList>
            <person name="Wyatt N.A."/>
            <person name="Spanner R.E."/>
            <person name="Bolton M.D."/>
        </authorList>
    </citation>
    <scope>NUCLEOTIDE SEQUENCE [LARGE SCALE GENOMIC DNA]</scope>
    <source>
        <strain evidence="2">Cb09-40</strain>
    </source>
</reference>
<dbReference type="EMBL" id="CP134186">
    <property type="protein sequence ID" value="WPA99886.1"/>
    <property type="molecule type" value="Genomic_DNA"/>
</dbReference>
<dbReference type="PANTHER" id="PTHR39476">
    <property type="entry name" value="NADH:UBIQUINONE OXIDOREDUCTASE 6.6KD SUBUNIT"/>
    <property type="match status" value="1"/>
</dbReference>
<evidence type="ECO:0000313" key="2">
    <source>
        <dbReference type="EMBL" id="WPA99886.1"/>
    </source>
</evidence>
<proteinExistence type="predicted"/>
<keyword evidence="1" id="KW-1133">Transmembrane helix</keyword>
<keyword evidence="1" id="KW-0812">Transmembrane</keyword>
<dbReference type="RefSeq" id="XP_065458636.1">
    <property type="nucleotide sequence ID" value="XM_065602564.1"/>
</dbReference>
<keyword evidence="1" id="KW-0472">Membrane</keyword>
<feature type="transmembrane region" description="Helical" evidence="1">
    <location>
        <begin position="47"/>
        <end position="66"/>
    </location>
</feature>
<evidence type="ECO:0000256" key="1">
    <source>
        <dbReference type="SAM" id="Phobius"/>
    </source>
</evidence>